<dbReference type="InterPro" id="IPR001036">
    <property type="entry name" value="Acrflvin-R"/>
</dbReference>
<dbReference type="Gene3D" id="3.30.70.1320">
    <property type="entry name" value="Multidrug efflux transporter AcrB pore domain like"/>
    <property type="match status" value="1"/>
</dbReference>
<dbReference type="AlphaFoldDB" id="A0A2P5KBG1"/>
<dbReference type="RefSeq" id="WP_104077272.1">
    <property type="nucleotide sequence ID" value="NZ_CP062178.1"/>
</dbReference>
<dbReference type="FunFam" id="1.20.1640.10:FF:000001">
    <property type="entry name" value="Efflux pump membrane transporter"/>
    <property type="match status" value="1"/>
</dbReference>
<feature type="transmembrane region" description="Helical" evidence="8">
    <location>
        <begin position="360"/>
        <end position="380"/>
    </location>
</feature>
<dbReference type="SUPFAM" id="SSF82714">
    <property type="entry name" value="Multidrug efflux transporter AcrB TolC docking domain, DN and DC subdomains"/>
    <property type="match status" value="2"/>
</dbReference>
<feature type="transmembrane region" description="Helical" evidence="8">
    <location>
        <begin position="521"/>
        <end position="546"/>
    </location>
</feature>
<keyword evidence="5 8" id="KW-0812">Transmembrane</keyword>
<feature type="transmembrane region" description="Helical" evidence="8">
    <location>
        <begin position="1023"/>
        <end position="1042"/>
    </location>
</feature>
<keyword evidence="4" id="KW-0997">Cell inner membrane</keyword>
<dbReference type="Gene3D" id="3.30.2090.10">
    <property type="entry name" value="Multidrug efflux transporter AcrB TolC docking domain, DN and DC subdomains"/>
    <property type="match status" value="3"/>
</dbReference>
<dbReference type="GO" id="GO:0042910">
    <property type="term" value="F:xenobiotic transmembrane transporter activity"/>
    <property type="evidence" value="ECO:0007669"/>
    <property type="project" value="TreeGrafter"/>
</dbReference>
<keyword evidence="2" id="KW-0813">Transport</keyword>
<dbReference type="GO" id="GO:0005886">
    <property type="term" value="C:plasma membrane"/>
    <property type="evidence" value="ECO:0007669"/>
    <property type="project" value="UniProtKB-SubCell"/>
</dbReference>
<dbReference type="PANTHER" id="PTHR32063:SF34">
    <property type="entry name" value="MULTIDRUG RESISTANCE PROTEIN MDTC"/>
    <property type="match status" value="1"/>
</dbReference>
<feature type="transmembrane region" description="Helical" evidence="8">
    <location>
        <begin position="926"/>
        <end position="944"/>
    </location>
</feature>
<accession>A0A2P5KBG1</accession>
<dbReference type="Proteomes" id="UP000243096">
    <property type="component" value="Unassembled WGS sequence"/>
</dbReference>
<keyword evidence="10" id="KW-1185">Reference proteome</keyword>
<evidence type="ECO:0000256" key="8">
    <source>
        <dbReference type="SAM" id="Phobius"/>
    </source>
</evidence>
<dbReference type="Pfam" id="PF00873">
    <property type="entry name" value="ACR_tran"/>
    <property type="match status" value="2"/>
</dbReference>
<dbReference type="PRINTS" id="PR00702">
    <property type="entry name" value="ACRIFLAVINRP"/>
</dbReference>
<feature type="transmembrane region" description="Helical" evidence="8">
    <location>
        <begin position="977"/>
        <end position="1002"/>
    </location>
</feature>
<protein>
    <submittedName>
        <fullName evidence="9">Multidrug efflux pump</fullName>
    </submittedName>
</protein>
<evidence type="ECO:0000256" key="2">
    <source>
        <dbReference type="ARBA" id="ARBA00022448"/>
    </source>
</evidence>
<evidence type="ECO:0000256" key="1">
    <source>
        <dbReference type="ARBA" id="ARBA00004429"/>
    </source>
</evidence>
<feature type="transmembrane region" description="Helical" evidence="8">
    <location>
        <begin position="1054"/>
        <end position="1080"/>
    </location>
</feature>
<dbReference type="FunFam" id="3.30.70.1430:FF:000001">
    <property type="entry name" value="Efflux pump membrane transporter"/>
    <property type="match status" value="1"/>
</dbReference>
<dbReference type="Gene3D" id="1.20.1640.10">
    <property type="entry name" value="Multidrug efflux transporter AcrB transmembrane domain"/>
    <property type="match status" value="3"/>
</dbReference>
<keyword evidence="6 8" id="KW-1133">Transmembrane helix</keyword>
<dbReference type="SUPFAM" id="SSF82693">
    <property type="entry name" value="Multidrug efflux transporter AcrB pore domain, PN1, PN2, PC1 and PC2 subdomains"/>
    <property type="match status" value="4"/>
</dbReference>
<feature type="transmembrane region" description="Helical" evidence="8">
    <location>
        <begin position="431"/>
        <end position="451"/>
    </location>
</feature>
<name>A0A2P5KBG1_9BURK</name>
<keyword evidence="3" id="KW-1003">Cell membrane</keyword>
<gene>
    <name evidence="9" type="ORF">B0O95_105215</name>
</gene>
<evidence type="ECO:0000313" key="9">
    <source>
        <dbReference type="EMBL" id="PPB84031.1"/>
    </source>
</evidence>
<dbReference type="PANTHER" id="PTHR32063">
    <property type="match status" value="1"/>
</dbReference>
<dbReference type="OrthoDB" id="8764373at2"/>
<comment type="caution">
    <text evidence="9">The sequence shown here is derived from an EMBL/GenBank/DDBJ whole genome shotgun (WGS) entry which is preliminary data.</text>
</comment>
<dbReference type="Gene3D" id="3.30.70.1440">
    <property type="entry name" value="Multidrug efflux transporter AcrB pore domain"/>
    <property type="match status" value="2"/>
</dbReference>
<sequence length="1106" mass="117786">MNLSRPFIARPVATTLLAVGIALAGLFAFVKLPVSPLPQVDFPTISVLATLPGASPETVATSVASPLERHLGAIADVTEMTSMSGIGNTRIVLQFGLNRDIDGAARDVQAAINAARADLPANLRQNPTYHKVNPADAPILVLALTSKTMTAGQMYDAASTVLQQALSQIDGVGEVNVSGAANPAVRVEVNPTVLFHYGIGLENIRAALASANANSPKGAIEAGHRHLQLYTNDQARRADQYRDLVIAYRNGSAVRLSDVAQVVDSVEDLRTMGMMNGERAVLVILYRQPGANIIETVDRVKAKLPQLRAALPAAIDVTPTADRTMTIRASLRDTERTLLIAVILVVMVVFLFLRNWRATLIPSVAVPVSIIGTFAGMYLLDYSIDNLSLMALTIATGFVVDDAIVVLENISRHIEAGMPRMRAAIVGAREVGFTVLSISVSLVAVFLPILLMGGIVGRLFREFAVTLSLAIFVSLLVSLTLTPMMCSKLLAPATRARGEGRLARWLEACFARLQRGYERSLGWALDHASLVLAVLVATIGLNVYLYTIVPKGFFPQQDTGRLVGGIQADQSTSFQSMRVKFSQMMDIVKRNPAVDSAVGFTGGRQTNAGFMFISLKPLAERGVSADQVIEQLRAPLAEVAGARTFLQAVQDIHVGGRQSNAQYQFTLLGDSTAELYKWAAILTEALQKRPELADVNSDQQQGGLEANVIIDRPSAARYGITPSQIDNTLYDAFGQRQVSTIYNALNQYRVVMEVAPRYWQSPEILKDIFISQSGGSASGTASTNATAGTVTSASGAKKTAGAAAANAASRAANVALDSARNQAINSIASSGKSSSSSSAAVSTAKETMIPLSAIARFGPGNTPLAVSHQNQFVATTISFNLPVGKSLSDATAAIYQTMADIGMPGTLHGSFSGTAQAFQQALSNQLLLILASLAAVYIVLGILYESYIHPLTILSTLPSAGVGALLALLLFRIEFSLIALIGVILLIGIVKKNAIMMVDFAIDAARTGLGSREAIRQACLLRFRPIMMTTCAALLGALPLAFGHGEGHEMRAPLGISIVGGLIVSQLLTLYTTPVVYLYMDRLRTWWAARHGGEHVPPHHAFGNDE</sequence>
<reference evidence="9 10" key="1">
    <citation type="submission" date="2018-01" db="EMBL/GenBank/DDBJ databases">
        <title>Genomic Encyclopedia of Type Strains, Phase III (KMG-III): the genomes of soil and plant-associated and newly described type strains.</title>
        <authorList>
            <person name="Whitman W."/>
        </authorList>
    </citation>
    <scope>NUCLEOTIDE SEQUENCE [LARGE SCALE GENOMIC DNA]</scope>
    <source>
        <strain evidence="9 10">HKI456</strain>
    </source>
</reference>
<comment type="subcellular location">
    <subcellularLocation>
        <location evidence="1">Cell inner membrane</location>
        <topology evidence="1">Multi-pass membrane protein</topology>
    </subcellularLocation>
</comment>
<feature type="transmembrane region" description="Helical" evidence="8">
    <location>
        <begin position="337"/>
        <end position="353"/>
    </location>
</feature>
<keyword evidence="7 8" id="KW-0472">Membrane</keyword>
<dbReference type="Gene3D" id="3.30.70.1430">
    <property type="entry name" value="Multidrug efflux transporter AcrB pore domain"/>
    <property type="match status" value="2"/>
</dbReference>
<evidence type="ECO:0000256" key="6">
    <source>
        <dbReference type="ARBA" id="ARBA00022989"/>
    </source>
</evidence>
<evidence type="ECO:0000256" key="5">
    <source>
        <dbReference type="ARBA" id="ARBA00022692"/>
    </source>
</evidence>
<evidence type="ECO:0000256" key="3">
    <source>
        <dbReference type="ARBA" id="ARBA00022475"/>
    </source>
</evidence>
<evidence type="ECO:0000313" key="10">
    <source>
        <dbReference type="Proteomes" id="UP000243096"/>
    </source>
</evidence>
<dbReference type="EMBL" id="PRDW01000005">
    <property type="protein sequence ID" value="PPB84031.1"/>
    <property type="molecule type" value="Genomic_DNA"/>
</dbReference>
<dbReference type="SUPFAM" id="SSF82866">
    <property type="entry name" value="Multidrug efflux transporter AcrB transmembrane domain"/>
    <property type="match status" value="2"/>
</dbReference>
<organism evidence="9 10">
    <name type="scientific">Mycetohabitans endofungorum</name>
    <dbReference type="NCBI Taxonomy" id="417203"/>
    <lineage>
        <taxon>Bacteria</taxon>
        <taxon>Pseudomonadati</taxon>
        <taxon>Pseudomonadota</taxon>
        <taxon>Betaproteobacteria</taxon>
        <taxon>Burkholderiales</taxon>
        <taxon>Burkholderiaceae</taxon>
        <taxon>Mycetohabitans</taxon>
    </lineage>
</organism>
<proteinExistence type="predicted"/>
<dbReference type="InterPro" id="IPR027463">
    <property type="entry name" value="AcrB_DN_DC_subdom"/>
</dbReference>
<feature type="transmembrane region" description="Helical" evidence="8">
    <location>
        <begin position="463"/>
        <end position="481"/>
    </location>
</feature>
<evidence type="ECO:0000256" key="4">
    <source>
        <dbReference type="ARBA" id="ARBA00022519"/>
    </source>
</evidence>
<evidence type="ECO:0000256" key="7">
    <source>
        <dbReference type="ARBA" id="ARBA00023136"/>
    </source>
</evidence>